<evidence type="ECO:0000313" key="1">
    <source>
        <dbReference type="EMBL" id="KAJ8128554.1"/>
    </source>
</evidence>
<name>A0ACC2JM37_9PEZI</name>
<evidence type="ECO:0000313" key="2">
    <source>
        <dbReference type="Proteomes" id="UP001153332"/>
    </source>
</evidence>
<sequence length="124" mass="12085">MLVAKPALAAAGFGAEGVVGGSIAAGAQAGIGNVAAGSTFATLQSAAMGGYGASIIAGGVQAVGALAIGGAGVISAIEAMGNENRGIPDKKDEDAGEHEIIMKQTLLQNSEEDCAEGQWVNKSR</sequence>
<dbReference type="Proteomes" id="UP001153332">
    <property type="component" value="Unassembled WGS sequence"/>
</dbReference>
<accession>A0ACC2JM37</accession>
<keyword evidence="2" id="KW-1185">Reference proteome</keyword>
<dbReference type="EMBL" id="JAPUUL010001031">
    <property type="protein sequence ID" value="KAJ8128554.1"/>
    <property type="molecule type" value="Genomic_DNA"/>
</dbReference>
<comment type="caution">
    <text evidence="1">The sequence shown here is derived from an EMBL/GenBank/DDBJ whole genome shotgun (WGS) entry which is preliminary data.</text>
</comment>
<gene>
    <name evidence="1" type="ORF">O1611_g5081</name>
</gene>
<organism evidence="1 2">
    <name type="scientific">Lasiodiplodia mahajangana</name>
    <dbReference type="NCBI Taxonomy" id="1108764"/>
    <lineage>
        <taxon>Eukaryota</taxon>
        <taxon>Fungi</taxon>
        <taxon>Dikarya</taxon>
        <taxon>Ascomycota</taxon>
        <taxon>Pezizomycotina</taxon>
        <taxon>Dothideomycetes</taxon>
        <taxon>Dothideomycetes incertae sedis</taxon>
        <taxon>Botryosphaeriales</taxon>
        <taxon>Botryosphaeriaceae</taxon>
        <taxon>Lasiodiplodia</taxon>
    </lineage>
</organism>
<protein>
    <submittedName>
        <fullName evidence="1">Uncharacterized protein</fullName>
    </submittedName>
</protein>
<proteinExistence type="predicted"/>
<reference evidence="1" key="1">
    <citation type="submission" date="2022-12" db="EMBL/GenBank/DDBJ databases">
        <title>Genome Sequence of Lasiodiplodia mahajangana.</title>
        <authorList>
            <person name="Buettner E."/>
        </authorList>
    </citation>
    <scope>NUCLEOTIDE SEQUENCE</scope>
    <source>
        <strain evidence="1">VT137</strain>
    </source>
</reference>